<dbReference type="AlphaFoldDB" id="A0A3D8T668"/>
<keyword evidence="2" id="KW-0456">Lyase</keyword>
<protein>
    <submittedName>
        <fullName evidence="3">Uncharacterized protein</fullName>
    </submittedName>
</protein>
<dbReference type="PANTHER" id="PTHR32022:SF10">
    <property type="entry name" value="D-GLUTAMATE CYCLASE, MITOCHONDRIAL"/>
    <property type="match status" value="1"/>
</dbReference>
<dbReference type="OrthoDB" id="10262538at2759"/>
<evidence type="ECO:0000256" key="1">
    <source>
        <dbReference type="ARBA" id="ARBA00007896"/>
    </source>
</evidence>
<keyword evidence="4" id="KW-1185">Reference proteome</keyword>
<comment type="similarity">
    <text evidence="1">Belongs to the D-glutamate cyclase family.</text>
</comment>
<reference evidence="3 4" key="1">
    <citation type="journal article" date="2018" name="IMA Fungus">
        <title>IMA Genome-F 9: Draft genome sequence of Annulohypoxylon stygium, Aspergillus mulundensis, Berkeleyomyces basicola (syn. Thielaviopsis basicola), Ceratocystis smalleyi, two Cercospora beticola strains, Coleophoma cylindrospora, Fusarium fracticaudum, Phialophora cf. hyalina, and Morchella septimelata.</title>
        <authorList>
            <person name="Wingfield B.D."/>
            <person name="Bills G.F."/>
            <person name="Dong Y."/>
            <person name="Huang W."/>
            <person name="Nel W.J."/>
            <person name="Swalarsk-Parry B.S."/>
            <person name="Vaghefi N."/>
            <person name="Wilken P.M."/>
            <person name="An Z."/>
            <person name="de Beer Z.W."/>
            <person name="De Vos L."/>
            <person name="Chen L."/>
            <person name="Duong T.A."/>
            <person name="Gao Y."/>
            <person name="Hammerbacher A."/>
            <person name="Kikkert J.R."/>
            <person name="Li Y."/>
            <person name="Li H."/>
            <person name="Li K."/>
            <person name="Li Q."/>
            <person name="Liu X."/>
            <person name="Ma X."/>
            <person name="Naidoo K."/>
            <person name="Pethybridge S.J."/>
            <person name="Sun J."/>
            <person name="Steenkamp E.T."/>
            <person name="van der Nest M.A."/>
            <person name="van Wyk S."/>
            <person name="Wingfield M.J."/>
            <person name="Xiong C."/>
            <person name="Yue Q."/>
            <person name="Zhang X."/>
        </authorList>
    </citation>
    <scope>NUCLEOTIDE SEQUENCE [LARGE SCALE GENOMIC DNA]</scope>
    <source>
        <strain evidence="3 4">DSM 5745</strain>
    </source>
</reference>
<evidence type="ECO:0000313" key="4">
    <source>
        <dbReference type="Proteomes" id="UP000256690"/>
    </source>
</evidence>
<evidence type="ECO:0000313" key="3">
    <source>
        <dbReference type="EMBL" id="RDW94057.1"/>
    </source>
</evidence>
<proteinExistence type="inferred from homology"/>
<dbReference type="GO" id="GO:0006536">
    <property type="term" value="P:glutamate metabolic process"/>
    <property type="evidence" value="ECO:0007669"/>
    <property type="project" value="TreeGrafter"/>
</dbReference>
<accession>A0A3D8T668</accession>
<organism evidence="3 4">
    <name type="scientific">Aspergillus mulundensis</name>
    <dbReference type="NCBI Taxonomy" id="1810919"/>
    <lineage>
        <taxon>Eukaryota</taxon>
        <taxon>Fungi</taxon>
        <taxon>Dikarya</taxon>
        <taxon>Ascomycota</taxon>
        <taxon>Pezizomycotina</taxon>
        <taxon>Eurotiomycetes</taxon>
        <taxon>Eurotiomycetidae</taxon>
        <taxon>Eurotiales</taxon>
        <taxon>Aspergillaceae</taxon>
        <taxon>Aspergillus</taxon>
        <taxon>Aspergillus subgen. Nidulantes</taxon>
    </lineage>
</organism>
<sequence>MDLKVEASRTGIEARLRARRGEITGSNTGVASTDFRRLCLRNLVSLPLLEQMEPGSRAIKLASGRDISTVIPRYNIYQDGELYKEGISTITTEWSDQHVGFLIDCSFTLETALAAADLKPRNMIEGKAPRVKVSSVQLSPMGAFTGRIWPSGCAGISLSTWLRCGL</sequence>
<comment type="caution">
    <text evidence="3">The sequence shown here is derived from an EMBL/GenBank/DDBJ whole genome shotgun (WGS) entry which is preliminary data.</text>
</comment>
<dbReference type="RefSeq" id="XP_026609240.1">
    <property type="nucleotide sequence ID" value="XM_026743395.1"/>
</dbReference>
<dbReference type="InterPro" id="IPR038021">
    <property type="entry name" value="Putative_hydro-lyase"/>
</dbReference>
<dbReference type="GO" id="GO:0047820">
    <property type="term" value="F:D-glutamate cyclase activity"/>
    <property type="evidence" value="ECO:0007669"/>
    <property type="project" value="TreeGrafter"/>
</dbReference>
<gene>
    <name evidence="3" type="ORF">DSM5745_01379</name>
</gene>
<dbReference type="Gene3D" id="3.40.1640.10">
    <property type="entry name" value="PSTPO5379-like"/>
    <property type="match status" value="1"/>
</dbReference>
<dbReference type="STRING" id="1810919.A0A3D8T668"/>
<dbReference type="Proteomes" id="UP000256690">
    <property type="component" value="Unassembled WGS sequence"/>
</dbReference>
<dbReference type="EMBL" id="PVWQ01000001">
    <property type="protein sequence ID" value="RDW94057.1"/>
    <property type="molecule type" value="Genomic_DNA"/>
</dbReference>
<dbReference type="GeneID" id="38111749"/>
<name>A0A3D8T668_9EURO</name>
<dbReference type="Pfam" id="PF07286">
    <property type="entry name" value="D-Glu_cyclase"/>
    <property type="match status" value="1"/>
</dbReference>
<evidence type="ECO:0000256" key="2">
    <source>
        <dbReference type="ARBA" id="ARBA00023239"/>
    </source>
</evidence>
<dbReference type="PANTHER" id="PTHR32022">
    <property type="entry name" value="D-GLUTAMATE CYCLASE, MITOCHONDRIAL"/>
    <property type="match status" value="1"/>
</dbReference>
<dbReference type="SUPFAM" id="SSF160920">
    <property type="entry name" value="PSTPO5379-like"/>
    <property type="match status" value="1"/>
</dbReference>
<dbReference type="InterPro" id="IPR009906">
    <property type="entry name" value="D-Glu_cyclase"/>
</dbReference>